<evidence type="ECO:0000313" key="2">
    <source>
        <dbReference type="EMBL" id="OQV22653.1"/>
    </source>
</evidence>
<feature type="signal peptide" evidence="1">
    <location>
        <begin position="1"/>
        <end position="22"/>
    </location>
</feature>
<evidence type="ECO:0000256" key="1">
    <source>
        <dbReference type="SAM" id="SignalP"/>
    </source>
</evidence>
<keyword evidence="1" id="KW-0732">Signal</keyword>
<protein>
    <submittedName>
        <fullName evidence="2">Uncharacterized protein</fullName>
    </submittedName>
</protein>
<name>A0A1W0X596_HYPEX</name>
<reference evidence="3" key="1">
    <citation type="submission" date="2017-01" db="EMBL/GenBank/DDBJ databases">
        <title>Comparative genomics of anhydrobiosis in the tardigrade Hypsibius dujardini.</title>
        <authorList>
            <person name="Yoshida Y."/>
            <person name="Koutsovoulos G."/>
            <person name="Laetsch D."/>
            <person name="Stevens L."/>
            <person name="Kumar S."/>
            <person name="Horikawa D."/>
            <person name="Ishino K."/>
            <person name="Komine S."/>
            <person name="Tomita M."/>
            <person name="Blaxter M."/>
            <person name="Arakawa K."/>
        </authorList>
    </citation>
    <scope>NUCLEOTIDE SEQUENCE [LARGE SCALE GENOMIC DNA]</scope>
    <source>
        <strain evidence="3">Z151</strain>
    </source>
</reference>
<feature type="chain" id="PRO_5013071428" evidence="1">
    <location>
        <begin position="23"/>
        <end position="247"/>
    </location>
</feature>
<keyword evidence="3" id="KW-1185">Reference proteome</keyword>
<dbReference type="OrthoDB" id="10683359at2759"/>
<dbReference type="EMBL" id="MTYJ01000016">
    <property type="protein sequence ID" value="OQV22653.1"/>
    <property type="molecule type" value="Genomic_DNA"/>
</dbReference>
<dbReference type="Proteomes" id="UP000192578">
    <property type="component" value="Unassembled WGS sequence"/>
</dbReference>
<proteinExistence type="predicted"/>
<sequence>MGRALVVRFCAGIILIAYPACAVMYGDTATPPPRCGGVSLNPPAIAVDPSSDLAGIRYVFANHIGPPFTIPSIKNIVNSYQPVGKALGGTPGGQAMNFTVALRLGADGTCGGIFMTGYFNTIGEKGLLTWSSLFDITKPTWNNHKILYLDKSQKLEVWYQCYVANATTGLCDVPYFEVTIPTNPNLLSASARATLVQTVDKVLAPYCLSMADFLVTVHDDSLPGCGTLTQPADFVQAIALFAGIGKD</sequence>
<accession>A0A1W0X596</accession>
<gene>
    <name evidence="2" type="ORF">BV898_03478</name>
</gene>
<comment type="caution">
    <text evidence="2">The sequence shown here is derived from an EMBL/GenBank/DDBJ whole genome shotgun (WGS) entry which is preliminary data.</text>
</comment>
<organism evidence="2 3">
    <name type="scientific">Hypsibius exemplaris</name>
    <name type="common">Freshwater tardigrade</name>
    <dbReference type="NCBI Taxonomy" id="2072580"/>
    <lineage>
        <taxon>Eukaryota</taxon>
        <taxon>Metazoa</taxon>
        <taxon>Ecdysozoa</taxon>
        <taxon>Tardigrada</taxon>
        <taxon>Eutardigrada</taxon>
        <taxon>Parachela</taxon>
        <taxon>Hypsibioidea</taxon>
        <taxon>Hypsibiidae</taxon>
        <taxon>Hypsibius</taxon>
    </lineage>
</organism>
<dbReference type="AlphaFoldDB" id="A0A1W0X596"/>
<evidence type="ECO:0000313" key="3">
    <source>
        <dbReference type="Proteomes" id="UP000192578"/>
    </source>
</evidence>